<keyword evidence="1" id="KW-0175">Coiled coil</keyword>
<feature type="compositionally biased region" description="Polar residues" evidence="2">
    <location>
        <begin position="113"/>
        <end position="124"/>
    </location>
</feature>
<dbReference type="SUPFAM" id="SSF53474">
    <property type="entry name" value="alpha/beta-Hydrolases"/>
    <property type="match status" value="1"/>
</dbReference>
<evidence type="ECO:0000313" key="4">
    <source>
        <dbReference type="Proteomes" id="UP000078113"/>
    </source>
</evidence>
<protein>
    <recommendedName>
        <fullName evidence="5">GPI inositol-deacylase</fullName>
    </recommendedName>
</protein>
<evidence type="ECO:0000256" key="2">
    <source>
        <dbReference type="SAM" id="MobiDB-lite"/>
    </source>
</evidence>
<feature type="compositionally biased region" description="Basic and acidic residues" evidence="2">
    <location>
        <begin position="1"/>
        <end position="11"/>
    </location>
</feature>
<dbReference type="Proteomes" id="UP000078113">
    <property type="component" value="Unassembled WGS sequence"/>
</dbReference>
<accession>A0A8X7T2G4</accession>
<feature type="compositionally biased region" description="Low complexity" evidence="2">
    <location>
        <begin position="12"/>
        <end position="21"/>
    </location>
</feature>
<dbReference type="AlphaFoldDB" id="A0A8X7T2G4"/>
<reference evidence="3" key="1">
    <citation type="submission" date="2016-04" db="EMBL/GenBank/DDBJ databases">
        <authorList>
            <person name="Nguyen H.D."/>
            <person name="Samba Siva P."/>
            <person name="Cullis J."/>
            <person name="Levesque C.A."/>
            <person name="Hambleton S."/>
        </authorList>
    </citation>
    <scope>NUCLEOTIDE SEQUENCE</scope>
    <source>
        <strain evidence="3">DAOMC 236422</strain>
    </source>
</reference>
<comment type="caution">
    <text evidence="3">The sequence shown here is derived from an EMBL/GenBank/DDBJ whole genome shotgun (WGS) entry which is preliminary data.</text>
</comment>
<organism evidence="3 4">
    <name type="scientific">Tilletia walkeri</name>
    <dbReference type="NCBI Taxonomy" id="117179"/>
    <lineage>
        <taxon>Eukaryota</taxon>
        <taxon>Fungi</taxon>
        <taxon>Dikarya</taxon>
        <taxon>Basidiomycota</taxon>
        <taxon>Ustilaginomycotina</taxon>
        <taxon>Exobasidiomycetes</taxon>
        <taxon>Tilletiales</taxon>
        <taxon>Tilletiaceae</taxon>
        <taxon>Tilletia</taxon>
    </lineage>
</organism>
<feature type="coiled-coil region" evidence="1">
    <location>
        <begin position="419"/>
        <end position="452"/>
    </location>
</feature>
<feature type="region of interest" description="Disordered" evidence="2">
    <location>
        <begin position="1"/>
        <end position="208"/>
    </location>
</feature>
<evidence type="ECO:0008006" key="5">
    <source>
        <dbReference type="Google" id="ProtNLM"/>
    </source>
</evidence>
<feature type="compositionally biased region" description="Basic and acidic residues" evidence="2">
    <location>
        <begin position="154"/>
        <end position="196"/>
    </location>
</feature>
<gene>
    <name evidence="3" type="ORF">A4X09_0g6346</name>
</gene>
<feature type="compositionally biased region" description="Low complexity" evidence="2">
    <location>
        <begin position="40"/>
        <end position="49"/>
    </location>
</feature>
<feature type="compositionally biased region" description="Low complexity" evidence="2">
    <location>
        <begin position="334"/>
        <end position="348"/>
    </location>
</feature>
<dbReference type="EMBL" id="LWDG02000397">
    <property type="protein sequence ID" value="KAE8266009.1"/>
    <property type="molecule type" value="Genomic_DNA"/>
</dbReference>
<evidence type="ECO:0000313" key="3">
    <source>
        <dbReference type="EMBL" id="KAE8266009.1"/>
    </source>
</evidence>
<feature type="compositionally biased region" description="Low complexity" evidence="2">
    <location>
        <begin position="361"/>
        <end position="386"/>
    </location>
</feature>
<dbReference type="PANTHER" id="PTHR11440">
    <property type="entry name" value="LECITHIN-CHOLESTEROL ACYLTRANSFERASE-RELATED"/>
    <property type="match status" value="1"/>
</dbReference>
<proteinExistence type="predicted"/>
<reference evidence="3" key="2">
    <citation type="journal article" date="2019" name="IMA Fungus">
        <title>Genome sequencing and comparison of five Tilletia species to identify candidate genes for the detection of regulated species infecting wheat.</title>
        <authorList>
            <person name="Nguyen H.D.T."/>
            <person name="Sultana T."/>
            <person name="Kesanakurti P."/>
            <person name="Hambleton S."/>
        </authorList>
    </citation>
    <scope>NUCLEOTIDE SEQUENCE</scope>
    <source>
        <strain evidence="3">DAOMC 236422</strain>
    </source>
</reference>
<sequence>MADASMRRGSPDEQQQQAEPAQDQDDGDKVVQKRSASFNSTSTSTSSTTRGGERPKLISSPSTPRISPPHMAPITIHANAPAIPSNILPRPPPQAHIASQHSPDSFDQKHSVGRNTKLPQSLNRPGSPALAKLCDGDSMGAGVGVGDVSVSDRSGLRDDGVLRRPESVIVHEDQQQRVEQGHTDDAAEGGHRRSGSDRQSVSRISPLRGGVGLGVLGLTSTTQPSTSTLRSFSSTSSSATSLAAAAFTVPHLSPSVELDDALAQAQDDGIPTDEIKPHAEVSQQQQDPTPSLSFWDSIFPVPALMMPLNNKRRSSTQTDSSVEISDKKEQVGRSQTLDTSASSSSTTSLFPSMPAWLTPLSRSPTASPNSNNANSSSSSKDNGNNNIAPTEGNPTFLDTITRLRSLLGISDNEAPEDWVRSHRAELDDVVRKAEREEALEMAKRRAEALKIRKGPLQTYEIDGVGVLGTLEGGNSPEGKASEGEPEEQILRMQEQWISPKLPVVFCHGLFGFDVLGPKSVPALTINYWRGIINILQSNGTEVLVTRVPMSASIADRASALKEQIEAHFEEGQEVNLIGHSMGGLDCRYLISKLGMGVGVEGEGPKGKVRVRSLTTIATPHRGSSFADYMLDSVIGSDRMPFLLGTLDRFGMPGGGAAFENLTQRSMNKFNDEVPDVDGVRYYSWGAAFNPGLFNEFRIPHGIVYAKEGANDGLVSVQSSMWGTYQGTLRGVSHLHLIGWVSAAQNVWRDLVGKRRVFEPGAFYLQICEDLAREGL</sequence>
<dbReference type="Gene3D" id="3.40.50.1820">
    <property type="entry name" value="alpha/beta hydrolase"/>
    <property type="match status" value="1"/>
</dbReference>
<keyword evidence="4" id="KW-1185">Reference proteome</keyword>
<evidence type="ECO:0000256" key="1">
    <source>
        <dbReference type="SAM" id="Coils"/>
    </source>
</evidence>
<name>A0A8X7T2G4_9BASI</name>
<feature type="region of interest" description="Disordered" evidence="2">
    <location>
        <begin position="308"/>
        <end position="395"/>
    </location>
</feature>
<dbReference type="InterPro" id="IPR029058">
    <property type="entry name" value="AB_hydrolase_fold"/>
</dbReference>